<sequence length="1017" mass="111263">MPTVPTYQRQTQTEAAEPQIANIQYSPDNFGAGLAQVADRATNIFAQEKAKYDDSQLQDSVLKLNAGMQSIQTEQNQLQGQNAMGSAPAAIQKYHELAGEIGITIPENRRRDWQRQVEGGALQLNGVTERHEFNQIQQYRQGQQQAIIANGVTSAEGLYADPVAYKLNGARTRESIQTYGQSQGWSSEEIRAKQDDFTQKSALAAANALNGADYTAMLIQNGEPSDVAGSMRVPRSEQYGGQPGKIKGMSVSGNINLYNRPKVKNEDGSISTVRTISIESDGKEVLIPTVSDDGQILSDDDAIALFEKTGKHLGMFDNADDATAYAESLHNDQAKLYTSTDSSAPRGIRNNNPGNIEFNTNNEWQGQTGSDGRFAKFETPEHGIRALGKNLLSYQRQGYETPEQIIGRWAPPGKDGKENDTDAYIKKVCADLGVPADQPLDLTNIDTLTSLCASIMKHENGAGKVPFTPEQVSTGVQAALGFSQLDSVSRVTKTPYFNELDASTQAQVLRHADAMRKEQQSQFRVQTELTLKDAYAAYDQGLQPNSIPSRDQIMASYGFNKGQAVWQELQQQQQFGGNVALAKTLSPDGREKFLQSIKPLPEDGTGYAQKQQLWEKLQNSVKSMNVVWEASQATQRVASSLEKNFPLDPTDKNNQTATDNYFNSQIAPDFNINNSETLGQLATLTTRTGIIPTQVKSMMNAGATSRDPAVVVPMAKLYGQIFDNNPAAATGVDSGTMAFYTKVYSYDRAGVPADKAVDMAYNLVYQQDERTKQMVNTQLRDKDFIVARDKAAQSNINSISPGWFSGPDAQKPGTSNQLYMRDYQTIYDANFSQTGGDAQQAEAMTNAQIKSVWGVSSINGSKEVMKYAPEAVYGVNNGSGNWIPEQWEQEKGHLKAASFGGSRDDTDLIIVADALTPRDNSYSVMVKQRNADGFDDVSSYRGASGLPVRFKPDQKTSPMYQRVMLLQQQGVSEARAKRIGAPINEADNYLNSGQLHKAAQNNAPITNTPSNMIAGGK</sequence>
<organism evidence="2 3">
    <name type="scientific">Yersinia kristensenii</name>
    <dbReference type="NCBI Taxonomy" id="28152"/>
    <lineage>
        <taxon>Bacteria</taxon>
        <taxon>Pseudomonadati</taxon>
        <taxon>Pseudomonadota</taxon>
        <taxon>Gammaproteobacteria</taxon>
        <taxon>Enterobacterales</taxon>
        <taxon>Yersiniaceae</taxon>
        <taxon>Yersinia</taxon>
    </lineage>
</organism>
<evidence type="ECO:0008006" key="4">
    <source>
        <dbReference type="Google" id="ProtNLM"/>
    </source>
</evidence>
<feature type="region of interest" description="Disordered" evidence="1">
    <location>
        <begin position="339"/>
        <end position="373"/>
    </location>
</feature>
<proteinExistence type="predicted"/>
<evidence type="ECO:0000313" key="3">
    <source>
        <dbReference type="Proteomes" id="UP000045824"/>
    </source>
</evidence>
<evidence type="ECO:0000256" key="1">
    <source>
        <dbReference type="SAM" id="MobiDB-lite"/>
    </source>
</evidence>
<reference evidence="2 3" key="1">
    <citation type="submission" date="2015-03" db="EMBL/GenBank/DDBJ databases">
        <authorList>
            <person name="Murphy D."/>
        </authorList>
    </citation>
    <scope>NUCLEOTIDE SEQUENCE [LARGE SCALE GENOMIC DNA]</scope>
    <source>
        <strain evidence="2 3">FCF326</strain>
    </source>
</reference>
<dbReference type="RefSeq" id="WP_050119356.1">
    <property type="nucleotide sequence ID" value="NZ_CAWMAB010000007.1"/>
</dbReference>
<dbReference type="AlphaFoldDB" id="A0A0T9L9M2"/>
<accession>A0A0T9L9M2</accession>
<gene>
    <name evidence="2" type="ORF">ERS008491_02030</name>
</gene>
<dbReference type="EMBL" id="CPYI01000007">
    <property type="protein sequence ID" value="CNE70639.1"/>
    <property type="molecule type" value="Genomic_DNA"/>
</dbReference>
<name>A0A0T9L9M2_YERKR</name>
<protein>
    <recommendedName>
        <fullName evidence="4">Bacteriophage protein</fullName>
    </recommendedName>
</protein>
<dbReference type="Proteomes" id="UP000045824">
    <property type="component" value="Unassembled WGS sequence"/>
</dbReference>
<feature type="compositionally biased region" description="Polar residues" evidence="1">
    <location>
        <begin position="339"/>
        <end position="370"/>
    </location>
</feature>
<evidence type="ECO:0000313" key="2">
    <source>
        <dbReference type="EMBL" id="CNE70639.1"/>
    </source>
</evidence>